<feature type="non-terminal residue" evidence="2">
    <location>
        <position position="1"/>
    </location>
</feature>
<name>A0A0K2TXD8_LEPSM</name>
<reference evidence="2" key="1">
    <citation type="submission" date="2014-05" db="EMBL/GenBank/DDBJ databases">
        <authorList>
            <person name="Chronopoulou M."/>
        </authorList>
    </citation>
    <scope>NUCLEOTIDE SEQUENCE</scope>
    <source>
        <tissue evidence="2">Whole organism</tissue>
    </source>
</reference>
<proteinExistence type="predicted"/>
<organism evidence="2">
    <name type="scientific">Lepeophtheirus salmonis</name>
    <name type="common">Salmon louse</name>
    <name type="synonym">Caligus salmonis</name>
    <dbReference type="NCBI Taxonomy" id="72036"/>
    <lineage>
        <taxon>Eukaryota</taxon>
        <taxon>Metazoa</taxon>
        <taxon>Ecdysozoa</taxon>
        <taxon>Arthropoda</taxon>
        <taxon>Crustacea</taxon>
        <taxon>Multicrustacea</taxon>
        <taxon>Hexanauplia</taxon>
        <taxon>Copepoda</taxon>
        <taxon>Siphonostomatoida</taxon>
        <taxon>Caligidae</taxon>
        <taxon>Lepeophtheirus</taxon>
    </lineage>
</organism>
<evidence type="ECO:0000313" key="2">
    <source>
        <dbReference type="EMBL" id="CDW30663.1"/>
    </source>
</evidence>
<protein>
    <submittedName>
        <fullName evidence="2">Uncharacterized protein</fullName>
    </submittedName>
</protein>
<evidence type="ECO:0000256" key="1">
    <source>
        <dbReference type="SAM" id="MobiDB-lite"/>
    </source>
</evidence>
<sequence>PTKAPNMIKKTIVGSKKTNKKDIHIKKTHRLKKGGPKKANINAKGMTGPNLITPPVAGKEENKIRSVIEVNNSD</sequence>
<accession>A0A0K2TXD8</accession>
<dbReference type="AlphaFoldDB" id="A0A0K2TXD8"/>
<dbReference type="EMBL" id="HACA01013302">
    <property type="protein sequence ID" value="CDW30663.1"/>
    <property type="molecule type" value="Transcribed_RNA"/>
</dbReference>
<feature type="region of interest" description="Disordered" evidence="1">
    <location>
        <begin position="30"/>
        <end position="56"/>
    </location>
</feature>